<evidence type="ECO:0000313" key="3">
    <source>
        <dbReference type="WBParaSite" id="Pan_g16480.t1"/>
    </source>
</evidence>
<accession>A0A7E4V4J8</accession>
<dbReference type="GO" id="GO:1902387">
    <property type="term" value="F:ceramide 1-phosphate binding"/>
    <property type="evidence" value="ECO:0007669"/>
    <property type="project" value="TreeGrafter"/>
</dbReference>
<reference evidence="3" key="2">
    <citation type="submission" date="2020-10" db="UniProtKB">
        <authorList>
            <consortium name="WormBaseParasite"/>
        </authorList>
    </citation>
    <scope>IDENTIFICATION</scope>
</reference>
<dbReference type="PANTHER" id="PTHR10219:SF43">
    <property type="entry name" value="GLYCOLIPID TRANSFER PROTEIN DOMAIN-CONTAINING PROTEIN"/>
    <property type="match status" value="1"/>
</dbReference>
<evidence type="ECO:0000259" key="1">
    <source>
        <dbReference type="Pfam" id="PF08718"/>
    </source>
</evidence>
<keyword evidence="2" id="KW-1185">Reference proteome</keyword>
<dbReference type="PANTHER" id="PTHR10219">
    <property type="entry name" value="GLYCOLIPID TRANSFER PROTEIN-RELATED"/>
    <property type="match status" value="1"/>
</dbReference>
<proteinExistence type="predicted"/>
<feature type="domain" description="Glycolipid transfer protein" evidence="1">
    <location>
        <begin position="27"/>
        <end position="168"/>
    </location>
</feature>
<dbReference type="InterPro" id="IPR014830">
    <property type="entry name" value="Glycolipid_transfer_prot_dom"/>
</dbReference>
<protein>
    <submittedName>
        <fullName evidence="3">GLTP domain-containing protein</fullName>
    </submittedName>
</protein>
<dbReference type="GO" id="GO:1902388">
    <property type="term" value="F:ceramide 1-phosphate transfer activity"/>
    <property type="evidence" value="ECO:0007669"/>
    <property type="project" value="TreeGrafter"/>
</dbReference>
<dbReference type="Gene3D" id="1.10.3520.10">
    <property type="entry name" value="Glycolipid transfer protein"/>
    <property type="match status" value="1"/>
</dbReference>
<dbReference type="GO" id="GO:0016020">
    <property type="term" value="C:membrane"/>
    <property type="evidence" value="ECO:0007669"/>
    <property type="project" value="TreeGrafter"/>
</dbReference>
<organism evidence="2 3">
    <name type="scientific">Panagrellus redivivus</name>
    <name type="common">Microworm</name>
    <dbReference type="NCBI Taxonomy" id="6233"/>
    <lineage>
        <taxon>Eukaryota</taxon>
        <taxon>Metazoa</taxon>
        <taxon>Ecdysozoa</taxon>
        <taxon>Nematoda</taxon>
        <taxon>Chromadorea</taxon>
        <taxon>Rhabditida</taxon>
        <taxon>Tylenchina</taxon>
        <taxon>Panagrolaimomorpha</taxon>
        <taxon>Panagrolaimoidea</taxon>
        <taxon>Panagrolaimidae</taxon>
        <taxon>Panagrellus</taxon>
    </lineage>
</organism>
<evidence type="ECO:0000313" key="2">
    <source>
        <dbReference type="Proteomes" id="UP000492821"/>
    </source>
</evidence>
<dbReference type="InterPro" id="IPR036497">
    <property type="entry name" value="GLTP_sf"/>
</dbReference>
<dbReference type="Pfam" id="PF08718">
    <property type="entry name" value="GLTP"/>
    <property type="match status" value="1"/>
</dbReference>
<name>A0A7E4V4J8_PANRE</name>
<dbReference type="Proteomes" id="UP000492821">
    <property type="component" value="Unassembled WGS sequence"/>
</dbReference>
<dbReference type="SUPFAM" id="SSF110004">
    <property type="entry name" value="Glycolipid transfer protein, GLTP"/>
    <property type="match status" value="1"/>
</dbReference>
<dbReference type="AlphaFoldDB" id="A0A7E4V4J8"/>
<sequence>MACDAEPFDIEAVIRHLDASLVGEEDVDLAEYVVAYEELSKMFHRLGRMFTFVESDVRDKRDILKRLNQSDPEKYATVISMADYEVPEPATKPKDIGARTLLRLHRALDFIVVFVEAVHLSQPDSNVGRLLADAYTKTLAHHHGFLVRKAVGLATAFVPSRSVLIQVIFGHGDEPPSDELVDREAKRFVASVKGVYDRVQAIYEQKSLLELP</sequence>
<dbReference type="GO" id="GO:0005829">
    <property type="term" value="C:cytosol"/>
    <property type="evidence" value="ECO:0007669"/>
    <property type="project" value="TreeGrafter"/>
</dbReference>
<reference evidence="2" key="1">
    <citation type="journal article" date="2013" name="Genetics">
        <title>The draft genome and transcriptome of Panagrellus redivivus are shaped by the harsh demands of a free-living lifestyle.</title>
        <authorList>
            <person name="Srinivasan J."/>
            <person name="Dillman A.R."/>
            <person name="Macchietto M.G."/>
            <person name="Heikkinen L."/>
            <person name="Lakso M."/>
            <person name="Fracchia K.M."/>
            <person name="Antoshechkin I."/>
            <person name="Mortazavi A."/>
            <person name="Wong G."/>
            <person name="Sternberg P.W."/>
        </authorList>
    </citation>
    <scope>NUCLEOTIDE SEQUENCE [LARGE SCALE GENOMIC DNA]</scope>
    <source>
        <strain evidence="2">MT8872</strain>
    </source>
</reference>
<dbReference type="WBParaSite" id="Pan_g16480.t1">
    <property type="protein sequence ID" value="Pan_g16480.t1"/>
    <property type="gene ID" value="Pan_g16480"/>
</dbReference>